<dbReference type="PANTHER" id="PTHR30061">
    <property type="entry name" value="MALTOSE-BINDING PERIPLASMIC PROTEIN"/>
    <property type="match status" value="1"/>
</dbReference>
<evidence type="ECO:0000313" key="6">
    <source>
        <dbReference type="Proteomes" id="UP000593601"/>
    </source>
</evidence>
<name>A0A7M2RKN4_9FIRM</name>
<dbReference type="EMBL" id="CP063304">
    <property type="protein sequence ID" value="QOV20688.1"/>
    <property type="molecule type" value="Genomic_DNA"/>
</dbReference>
<organism evidence="5 6">
    <name type="scientific">Blautia liquoris</name>
    <dbReference type="NCBI Taxonomy" id="2779518"/>
    <lineage>
        <taxon>Bacteria</taxon>
        <taxon>Bacillati</taxon>
        <taxon>Bacillota</taxon>
        <taxon>Clostridia</taxon>
        <taxon>Lachnospirales</taxon>
        <taxon>Lachnospiraceae</taxon>
        <taxon>Blautia</taxon>
    </lineage>
</organism>
<evidence type="ECO:0000256" key="2">
    <source>
        <dbReference type="ARBA" id="ARBA00022448"/>
    </source>
</evidence>
<dbReference type="PROSITE" id="PS51257">
    <property type="entry name" value="PROKAR_LIPOPROTEIN"/>
    <property type="match status" value="1"/>
</dbReference>
<dbReference type="CDD" id="cd13586">
    <property type="entry name" value="PBP2_Maltose_binding_like"/>
    <property type="match status" value="1"/>
</dbReference>
<dbReference type="SUPFAM" id="SSF53850">
    <property type="entry name" value="Periplasmic binding protein-like II"/>
    <property type="match status" value="1"/>
</dbReference>
<dbReference type="RefSeq" id="WP_193737002.1">
    <property type="nucleotide sequence ID" value="NZ_CP063304.1"/>
</dbReference>
<dbReference type="KEGG" id="bliq:INP51_07105"/>
<dbReference type="Proteomes" id="UP000593601">
    <property type="component" value="Chromosome"/>
</dbReference>
<dbReference type="GO" id="GO:0055052">
    <property type="term" value="C:ATP-binding cassette (ABC) transporter complex, substrate-binding subunit-containing"/>
    <property type="evidence" value="ECO:0007669"/>
    <property type="project" value="TreeGrafter"/>
</dbReference>
<dbReference type="PANTHER" id="PTHR30061:SF50">
    <property type="entry name" value="MALTOSE_MALTODEXTRIN-BINDING PERIPLASMIC PROTEIN"/>
    <property type="match status" value="1"/>
</dbReference>
<comment type="similarity">
    <text evidence="1">Belongs to the bacterial solute-binding protein 1 family.</text>
</comment>
<dbReference type="InterPro" id="IPR006059">
    <property type="entry name" value="SBP"/>
</dbReference>
<sequence>MKKRWVLGLGTTVLAIGLAGCGQLPQDTSAANTNTKEESKSVSSSLSKSDDGKLEPEEGASLRFRTGDEEFGNAVAKLFEEKYKVPVKVEEGNSLDFTKDVMEAASGEGPDVFMSPHDKTLEGIQAGIFTELDPSLVESLESDISDVAMKTVTVDDKVYGVPVSIETNVMFYNKSVLKDKPASTFDELKKEAEEFNNQKENKFIYLSDVTTGSPIYPMLGTYGFRLFGENGTDEDHPGFDTPEFEKGLEVLADYHNIMPISSGDLSNADFLTNQFTEGKTGYLLGGPWNVKTFREAGVDFGVTNLVTYDGHEQKPFAFVQNAHVSAYTKYPKTAQLFAEFLVSPESAELLYSKAFKITSRSDITSVDGLKEDKELTAIAKAFEKSIPMPSAQRISAYWTITSNIGPAVFDQQMTPKEGAKKAQEDWDAFLQTE</sequence>
<evidence type="ECO:0000256" key="3">
    <source>
        <dbReference type="ARBA" id="ARBA00022729"/>
    </source>
</evidence>
<keyword evidence="3" id="KW-0732">Signal</keyword>
<dbReference type="GO" id="GO:0015768">
    <property type="term" value="P:maltose transport"/>
    <property type="evidence" value="ECO:0007669"/>
    <property type="project" value="TreeGrafter"/>
</dbReference>
<evidence type="ECO:0000256" key="4">
    <source>
        <dbReference type="SAM" id="MobiDB-lite"/>
    </source>
</evidence>
<feature type="compositionally biased region" description="Polar residues" evidence="4">
    <location>
        <begin position="25"/>
        <end position="34"/>
    </location>
</feature>
<gene>
    <name evidence="5" type="ORF">INP51_07105</name>
</gene>
<proteinExistence type="inferred from homology"/>
<dbReference type="GO" id="GO:0042956">
    <property type="term" value="P:maltodextrin transmembrane transport"/>
    <property type="evidence" value="ECO:0007669"/>
    <property type="project" value="TreeGrafter"/>
</dbReference>
<dbReference type="PROSITE" id="PS01037">
    <property type="entry name" value="SBP_BACTERIAL_1"/>
    <property type="match status" value="1"/>
</dbReference>
<dbReference type="GO" id="GO:1901982">
    <property type="term" value="F:maltose binding"/>
    <property type="evidence" value="ECO:0007669"/>
    <property type="project" value="TreeGrafter"/>
</dbReference>
<evidence type="ECO:0000313" key="5">
    <source>
        <dbReference type="EMBL" id="QOV20688.1"/>
    </source>
</evidence>
<evidence type="ECO:0000256" key="1">
    <source>
        <dbReference type="ARBA" id="ARBA00008520"/>
    </source>
</evidence>
<keyword evidence="2" id="KW-0813">Transport</keyword>
<protein>
    <submittedName>
        <fullName evidence="5">Maltose ABC transporter substrate-binding protein</fullName>
    </submittedName>
</protein>
<dbReference type="Gene3D" id="3.40.190.10">
    <property type="entry name" value="Periplasmic binding protein-like II"/>
    <property type="match status" value="2"/>
</dbReference>
<reference evidence="5 6" key="1">
    <citation type="submission" date="2020-10" db="EMBL/GenBank/DDBJ databases">
        <title>Blautia liquoris sp.nov., isolated from the mud in a fermentation cellar used for the production of Chinese strong-flavoured liquor.</title>
        <authorList>
            <person name="Lu L."/>
        </authorList>
    </citation>
    <scope>NUCLEOTIDE SEQUENCE [LARGE SCALE GENOMIC DNA]</scope>
    <source>
        <strain evidence="5 6">LZLJ-3</strain>
    </source>
</reference>
<dbReference type="InterPro" id="IPR006061">
    <property type="entry name" value="SBP_1_CS"/>
</dbReference>
<accession>A0A7M2RKN4</accession>
<dbReference type="AlphaFoldDB" id="A0A7M2RKN4"/>
<feature type="region of interest" description="Disordered" evidence="4">
    <location>
        <begin position="23"/>
        <end position="62"/>
    </location>
</feature>
<keyword evidence="6" id="KW-1185">Reference proteome</keyword>
<dbReference type="GO" id="GO:0055085">
    <property type="term" value="P:transmembrane transport"/>
    <property type="evidence" value="ECO:0007669"/>
    <property type="project" value="InterPro"/>
</dbReference>
<dbReference type="Pfam" id="PF13416">
    <property type="entry name" value="SBP_bac_8"/>
    <property type="match status" value="1"/>
</dbReference>